<dbReference type="OrthoDB" id="337830at2"/>
<organism evidence="5 6">
    <name type="scientific">Nocardiopsis sinuspersici</name>
    <dbReference type="NCBI Taxonomy" id="501010"/>
    <lineage>
        <taxon>Bacteria</taxon>
        <taxon>Bacillati</taxon>
        <taxon>Actinomycetota</taxon>
        <taxon>Actinomycetes</taxon>
        <taxon>Streptosporangiales</taxon>
        <taxon>Nocardiopsidaceae</taxon>
        <taxon>Nocardiopsis</taxon>
    </lineage>
</organism>
<dbReference type="EMBL" id="MCOK01000001">
    <property type="protein sequence ID" value="OOC53449.1"/>
    <property type="molecule type" value="Genomic_DNA"/>
</dbReference>
<proteinExistence type="predicted"/>
<dbReference type="SUPFAM" id="SSF54373">
    <property type="entry name" value="FAD-linked reductases, C-terminal domain"/>
    <property type="match status" value="1"/>
</dbReference>
<comment type="caution">
    <text evidence="5">The sequence shown here is derived from an EMBL/GenBank/DDBJ whole genome shotgun (WGS) entry which is preliminary data.</text>
</comment>
<dbReference type="Gene3D" id="3.50.50.60">
    <property type="entry name" value="FAD/NAD(P)-binding domain"/>
    <property type="match status" value="1"/>
</dbReference>
<evidence type="ECO:0000256" key="3">
    <source>
        <dbReference type="SAM" id="MobiDB-lite"/>
    </source>
</evidence>
<keyword evidence="6" id="KW-1185">Reference proteome</keyword>
<reference evidence="6" key="1">
    <citation type="submission" date="2016-08" db="EMBL/GenBank/DDBJ databases">
        <authorList>
            <person name="Tokovenko B."/>
            <person name="Kalinowski J."/>
        </authorList>
    </citation>
    <scope>NUCLEOTIDE SEQUENCE [LARGE SCALE GENOMIC DNA]</scope>
    <source>
        <strain evidence="6">UTMC102</strain>
    </source>
</reference>
<evidence type="ECO:0000256" key="1">
    <source>
        <dbReference type="ARBA" id="ARBA00001974"/>
    </source>
</evidence>
<feature type="compositionally biased region" description="Acidic residues" evidence="3">
    <location>
        <begin position="1"/>
        <end position="13"/>
    </location>
</feature>
<dbReference type="Gene3D" id="3.90.660.10">
    <property type="match status" value="1"/>
</dbReference>
<protein>
    <submittedName>
        <fullName evidence="5">Amine oxidase</fullName>
    </submittedName>
</protein>
<comment type="cofactor">
    <cofactor evidence="1">
        <name>FAD</name>
        <dbReference type="ChEBI" id="CHEBI:57692"/>
    </cofactor>
</comment>
<dbReference type="RefSeq" id="WP_077689826.1">
    <property type="nucleotide sequence ID" value="NZ_MCOK01000001.1"/>
</dbReference>
<dbReference type="PRINTS" id="PR00757">
    <property type="entry name" value="AMINEOXDASEF"/>
</dbReference>
<name>A0A1V3BYW3_9ACTN</name>
<dbReference type="PANTHER" id="PTHR10742:SF410">
    <property type="entry name" value="LYSINE-SPECIFIC HISTONE DEMETHYLASE 2"/>
    <property type="match status" value="1"/>
</dbReference>
<evidence type="ECO:0000259" key="4">
    <source>
        <dbReference type="Pfam" id="PF01593"/>
    </source>
</evidence>
<evidence type="ECO:0000313" key="6">
    <source>
        <dbReference type="Proteomes" id="UP000189004"/>
    </source>
</evidence>
<dbReference type="InterPro" id="IPR002937">
    <property type="entry name" value="Amino_oxidase"/>
</dbReference>
<feature type="domain" description="Amine oxidase" evidence="4">
    <location>
        <begin position="49"/>
        <end position="463"/>
    </location>
</feature>
<evidence type="ECO:0000256" key="2">
    <source>
        <dbReference type="ARBA" id="ARBA00023002"/>
    </source>
</evidence>
<dbReference type="GO" id="GO:0016491">
    <property type="term" value="F:oxidoreductase activity"/>
    <property type="evidence" value="ECO:0007669"/>
    <property type="project" value="UniProtKB-KW"/>
</dbReference>
<dbReference type="InterPro" id="IPR001613">
    <property type="entry name" value="Flavin_amine_oxidase"/>
</dbReference>
<dbReference type="AlphaFoldDB" id="A0A1V3BYW3"/>
<dbReference type="Proteomes" id="UP000189004">
    <property type="component" value="Unassembled WGS sequence"/>
</dbReference>
<dbReference type="SUPFAM" id="SSF51905">
    <property type="entry name" value="FAD/NAD(P)-binding domain"/>
    <property type="match status" value="1"/>
</dbReference>
<dbReference type="InterPro" id="IPR036188">
    <property type="entry name" value="FAD/NAD-bd_sf"/>
</dbReference>
<feature type="compositionally biased region" description="Basic and acidic residues" evidence="3">
    <location>
        <begin position="23"/>
        <end position="39"/>
    </location>
</feature>
<accession>A0A1V3BYW3</accession>
<sequence length="465" mass="50445">MTDPGDLSEESSAEGEGPSGGGGEEHAARPRGREAEPGRGHTIVVGAGMAGLAAADRLADEGERVTVVEGRDRLGGRIHSIREWEGSATVDAGASWMRGEENNPLARLVREADIRTAVFNRSTETAYDPKGRRLLFDRHRRNMEDVHLLNEHMYWDKVGAGPQESLEEGIKQALYDANLVRARARDANEIAHRMVEADHGADAEEIAFSTVAALHEFSGDDVVFPEGMSQLTDHLARGLDVRLEHVALEVSHDDGGVRVRVDTPRGEDVVTGDRVLVTLPLGVLKAGQVDFDPPLSDDKVQAVQRLGNGRLEKLFLRFDEVFWGDAEVLVHLGTEEGTWFHWYSGQRVLGAPILVSRNGGNAARFLADMDDADVVEHAMASLRGMFRKAPDPVGHLVTHWTDDPFSRGAFSFTAVGSSDDDRVALGAPIGEKVFFGGEATEIEHTATVHGALLSGRRAADDILGL</sequence>
<dbReference type="PANTHER" id="PTHR10742">
    <property type="entry name" value="FLAVIN MONOAMINE OXIDASE"/>
    <property type="match status" value="1"/>
</dbReference>
<feature type="region of interest" description="Disordered" evidence="3">
    <location>
        <begin position="1"/>
        <end position="39"/>
    </location>
</feature>
<keyword evidence="2" id="KW-0560">Oxidoreductase</keyword>
<dbReference type="Pfam" id="PF01593">
    <property type="entry name" value="Amino_oxidase"/>
    <property type="match status" value="1"/>
</dbReference>
<gene>
    <name evidence="5" type="ORF">NOSIN_06205</name>
</gene>
<evidence type="ECO:0000313" key="5">
    <source>
        <dbReference type="EMBL" id="OOC53449.1"/>
    </source>
</evidence>
<dbReference type="InterPro" id="IPR050281">
    <property type="entry name" value="Flavin_monoamine_oxidase"/>
</dbReference>
<dbReference type="STRING" id="501010.NOSIN_06205"/>